<feature type="transmembrane region" description="Helical" evidence="10">
    <location>
        <begin position="102"/>
        <end position="126"/>
    </location>
</feature>
<reference evidence="13 14" key="1">
    <citation type="submission" date="2018-05" db="EMBL/GenBank/DDBJ databases">
        <title>Amnibacterium sp. M8JJ-5, whole genome shotgun sequence.</title>
        <authorList>
            <person name="Tuo L."/>
        </authorList>
    </citation>
    <scope>NUCLEOTIDE SEQUENCE [LARGE SCALE GENOMIC DNA]</scope>
    <source>
        <strain evidence="13 14">M8JJ-5</strain>
    </source>
</reference>
<dbReference type="InterPro" id="IPR014032">
    <property type="entry name" value="Peptidase_A24A_bac"/>
</dbReference>
<dbReference type="InterPro" id="IPR050882">
    <property type="entry name" value="Prepilin_peptidase/N-MTase"/>
</dbReference>
<dbReference type="EMBL" id="QEOP01000001">
    <property type="protein sequence ID" value="PVZ95146.1"/>
    <property type="molecule type" value="Genomic_DNA"/>
</dbReference>
<dbReference type="GO" id="GO:0032259">
    <property type="term" value="P:methylation"/>
    <property type="evidence" value="ECO:0007669"/>
    <property type="project" value="UniProtKB-KW"/>
</dbReference>
<dbReference type="Pfam" id="PF01478">
    <property type="entry name" value="Peptidase_A24"/>
    <property type="match status" value="1"/>
</dbReference>
<comment type="subcellular location">
    <subcellularLocation>
        <location evidence="1">Cell inner membrane</location>
        <topology evidence="1">Multi-pass membrane protein</topology>
    </subcellularLocation>
    <subcellularLocation>
        <location evidence="9">Cell membrane</location>
        <topology evidence="9">Multi-pass membrane protein</topology>
    </subcellularLocation>
</comment>
<keyword evidence="9" id="KW-0378">Hydrolase</keyword>
<dbReference type="InterPro" id="IPR010627">
    <property type="entry name" value="Prepilin_pept_A24_N"/>
</dbReference>
<evidence type="ECO:0000256" key="5">
    <source>
        <dbReference type="ARBA" id="ARBA00022692"/>
    </source>
</evidence>
<evidence type="ECO:0000313" key="13">
    <source>
        <dbReference type="EMBL" id="PVZ95146.1"/>
    </source>
</evidence>
<dbReference type="PRINTS" id="PR00864">
    <property type="entry name" value="PREPILNPTASE"/>
</dbReference>
<dbReference type="AlphaFoldDB" id="A0A2V1HR98"/>
<organism evidence="13 14">
    <name type="scientific">Amnibacterium flavum</name>
    <dbReference type="NCBI Taxonomy" id="2173173"/>
    <lineage>
        <taxon>Bacteria</taxon>
        <taxon>Bacillati</taxon>
        <taxon>Actinomycetota</taxon>
        <taxon>Actinomycetes</taxon>
        <taxon>Micrococcales</taxon>
        <taxon>Microbacteriaceae</taxon>
        <taxon>Amnibacterium</taxon>
    </lineage>
</organism>
<gene>
    <name evidence="13" type="ORF">DDQ50_01025</name>
</gene>
<name>A0A2V1HR98_9MICO</name>
<dbReference type="Pfam" id="PF06750">
    <property type="entry name" value="A24_N_bact"/>
    <property type="match status" value="1"/>
</dbReference>
<evidence type="ECO:0000313" key="14">
    <source>
        <dbReference type="Proteomes" id="UP000244893"/>
    </source>
</evidence>
<dbReference type="EC" id="2.1.1.-" evidence="9"/>
<keyword evidence="4" id="KW-0997">Cell inner membrane</keyword>
<dbReference type="InterPro" id="IPR000045">
    <property type="entry name" value="Prepilin_IV_endopep_pep"/>
</dbReference>
<dbReference type="EC" id="3.4.23.43" evidence="9"/>
<dbReference type="GO" id="GO:0008168">
    <property type="term" value="F:methyltransferase activity"/>
    <property type="evidence" value="ECO:0007669"/>
    <property type="project" value="UniProtKB-KW"/>
</dbReference>
<dbReference type="GO" id="GO:0006465">
    <property type="term" value="P:signal peptide processing"/>
    <property type="evidence" value="ECO:0007669"/>
    <property type="project" value="TreeGrafter"/>
</dbReference>
<dbReference type="OrthoDB" id="2087435at2"/>
<feature type="transmembrane region" description="Helical" evidence="10">
    <location>
        <begin position="243"/>
        <end position="266"/>
    </location>
</feature>
<feature type="transmembrane region" description="Helical" evidence="10">
    <location>
        <begin position="214"/>
        <end position="231"/>
    </location>
</feature>
<accession>A0A2V1HR98</accession>
<evidence type="ECO:0000256" key="7">
    <source>
        <dbReference type="ARBA" id="ARBA00023136"/>
    </source>
</evidence>
<keyword evidence="5 9" id="KW-0812">Transmembrane</keyword>
<feature type="transmembrane region" description="Helical" evidence="10">
    <location>
        <begin position="75"/>
        <end position="96"/>
    </location>
</feature>
<keyword evidence="9" id="KW-0511">Multifunctional enzyme</keyword>
<dbReference type="RefSeq" id="WP_116754884.1">
    <property type="nucleotide sequence ID" value="NZ_JBHUEX010000001.1"/>
</dbReference>
<keyword evidence="9" id="KW-0808">Transferase</keyword>
<dbReference type="Proteomes" id="UP000244893">
    <property type="component" value="Unassembled WGS sequence"/>
</dbReference>
<feature type="domain" description="Prepilin type IV endopeptidase peptidase" evidence="11">
    <location>
        <begin position="117"/>
        <end position="227"/>
    </location>
</feature>
<evidence type="ECO:0000256" key="8">
    <source>
        <dbReference type="RuleBase" id="RU003793"/>
    </source>
</evidence>
<dbReference type="PANTHER" id="PTHR30487:SF0">
    <property type="entry name" value="PREPILIN LEADER PEPTIDASE_N-METHYLTRANSFERASE-RELATED"/>
    <property type="match status" value="1"/>
</dbReference>
<comment type="similarity">
    <text evidence="2 8">Belongs to the peptidase A24 family.</text>
</comment>
<comment type="catalytic activity">
    <reaction evidence="9">
        <text>Typically cleaves a -Gly-|-Phe- bond to release an N-terminal, basic peptide of 5-8 residues from type IV prepilin, and then N-methylates the new N-terminal amino group, the methyl donor being S-adenosyl-L-methionine.</text>
        <dbReference type="EC" id="3.4.23.43"/>
    </reaction>
</comment>
<feature type="transmembrane region" description="Helical" evidence="10">
    <location>
        <begin position="6"/>
        <end position="24"/>
    </location>
</feature>
<evidence type="ECO:0000256" key="1">
    <source>
        <dbReference type="ARBA" id="ARBA00004429"/>
    </source>
</evidence>
<evidence type="ECO:0000256" key="6">
    <source>
        <dbReference type="ARBA" id="ARBA00022989"/>
    </source>
</evidence>
<keyword evidence="3" id="KW-1003">Cell membrane</keyword>
<comment type="caution">
    <text evidence="13">The sequence shown here is derived from an EMBL/GenBank/DDBJ whole genome shotgun (WGS) entry which is preliminary data.</text>
</comment>
<evidence type="ECO:0000256" key="9">
    <source>
        <dbReference type="RuleBase" id="RU003794"/>
    </source>
</evidence>
<dbReference type="Gene3D" id="1.20.120.1220">
    <property type="match status" value="1"/>
</dbReference>
<feature type="transmembrane region" description="Helical" evidence="10">
    <location>
        <begin position="138"/>
        <end position="156"/>
    </location>
</feature>
<keyword evidence="14" id="KW-1185">Reference proteome</keyword>
<comment type="function">
    <text evidence="9">Plays an essential role in type IV pili and type II pseudopili formation by proteolytically removing the leader sequence from substrate proteins and subsequently monomethylating the alpha-amino group of the newly exposed N-terminal phenylalanine.</text>
</comment>
<feature type="transmembrane region" description="Helical" evidence="10">
    <location>
        <begin position="162"/>
        <end position="184"/>
    </location>
</feature>
<evidence type="ECO:0000256" key="2">
    <source>
        <dbReference type="ARBA" id="ARBA00005801"/>
    </source>
</evidence>
<evidence type="ECO:0000256" key="10">
    <source>
        <dbReference type="SAM" id="Phobius"/>
    </source>
</evidence>
<keyword evidence="6 10" id="KW-1133">Transmembrane helix</keyword>
<evidence type="ECO:0000259" key="11">
    <source>
        <dbReference type="Pfam" id="PF01478"/>
    </source>
</evidence>
<feature type="domain" description="Prepilin peptidase A24 N-terminal" evidence="12">
    <location>
        <begin position="8"/>
        <end position="91"/>
    </location>
</feature>
<evidence type="ECO:0000256" key="4">
    <source>
        <dbReference type="ARBA" id="ARBA00022519"/>
    </source>
</evidence>
<dbReference type="GO" id="GO:0005886">
    <property type="term" value="C:plasma membrane"/>
    <property type="evidence" value="ECO:0007669"/>
    <property type="project" value="UniProtKB-SubCell"/>
</dbReference>
<dbReference type="GO" id="GO:0004190">
    <property type="term" value="F:aspartic-type endopeptidase activity"/>
    <property type="evidence" value="ECO:0007669"/>
    <property type="project" value="UniProtKB-EC"/>
</dbReference>
<dbReference type="PANTHER" id="PTHR30487">
    <property type="entry name" value="TYPE 4 PREPILIN-LIKE PROTEINS LEADER PEPTIDE-PROCESSING ENZYME"/>
    <property type="match status" value="1"/>
</dbReference>
<evidence type="ECO:0000256" key="3">
    <source>
        <dbReference type="ARBA" id="ARBA00022475"/>
    </source>
</evidence>
<protein>
    <recommendedName>
        <fullName evidence="9">Prepilin leader peptidase/N-methyltransferase</fullName>
        <ecNumber evidence="9">2.1.1.-</ecNumber>
        <ecNumber evidence="9">3.4.23.43</ecNumber>
    </recommendedName>
</protein>
<evidence type="ECO:0000259" key="12">
    <source>
        <dbReference type="Pfam" id="PF06750"/>
    </source>
</evidence>
<keyword evidence="9" id="KW-0489">Methyltransferase</keyword>
<keyword evidence="9" id="KW-0645">Protease</keyword>
<keyword evidence="7 10" id="KW-0472">Membrane</keyword>
<sequence length="271" mass="28008">MIAAVIGIFGGLIGSFLNVVIYRVPRGLSVVNPPSACPGCGEFIHKRDNIPVVSWLLLRGRCRNCRTAISARYPLVELGTALFFALVALRFVPALIASDGLAGIVAGLLALVALLYLAGSSVALALIDLDVRRLPNAIVLPLFIVGAVLLTTSSVITGDGEALLRAGIGTLVLGGVYLALALAVPGGMGMGDVKLAAVLGLYLAWLGWPQLAVGAIAAFLLGGLFGVVLLLTRRARRGSSVPFGPWMLLGAWIGIFAGEPLASSYLSLLGL</sequence>
<proteinExistence type="inferred from homology"/>